<gene>
    <name evidence="2" type="ORF">N780_12290</name>
</gene>
<comment type="caution">
    <text evidence="2">The sequence shown here is derived from an EMBL/GenBank/DDBJ whole genome shotgun (WGS) entry which is preliminary data.</text>
</comment>
<name>A0A0A2UYS9_9BACI</name>
<feature type="transmembrane region" description="Helical" evidence="1">
    <location>
        <begin position="989"/>
        <end position="1012"/>
    </location>
</feature>
<keyword evidence="1" id="KW-0472">Membrane</keyword>
<feature type="transmembrane region" description="Helical" evidence="1">
    <location>
        <begin position="425"/>
        <end position="447"/>
    </location>
</feature>
<dbReference type="Gene3D" id="3.30.70.1430">
    <property type="entry name" value="Multidrug efflux transporter AcrB pore domain"/>
    <property type="match status" value="2"/>
</dbReference>
<feature type="transmembrane region" description="Helical" evidence="1">
    <location>
        <begin position="856"/>
        <end position="875"/>
    </location>
</feature>
<dbReference type="eggNOG" id="COG0841">
    <property type="taxonomic scope" value="Bacteria"/>
</dbReference>
<dbReference type="PANTHER" id="PTHR32063:SF18">
    <property type="entry name" value="CATION EFFLUX SYSTEM PROTEIN"/>
    <property type="match status" value="1"/>
</dbReference>
<dbReference type="GO" id="GO:0042910">
    <property type="term" value="F:xenobiotic transmembrane transporter activity"/>
    <property type="evidence" value="ECO:0007669"/>
    <property type="project" value="TreeGrafter"/>
</dbReference>
<feature type="transmembrane region" description="Helical" evidence="1">
    <location>
        <begin position="523"/>
        <end position="545"/>
    </location>
</feature>
<feature type="transmembrane region" description="Helical" evidence="1">
    <location>
        <begin position="353"/>
        <end position="375"/>
    </location>
</feature>
<dbReference type="PRINTS" id="PR00702">
    <property type="entry name" value="ACRIFLAVINRP"/>
</dbReference>
<dbReference type="InterPro" id="IPR027463">
    <property type="entry name" value="AcrB_DN_DC_subdom"/>
</dbReference>
<keyword evidence="1" id="KW-1133">Transmembrane helix</keyword>
<dbReference type="Gene3D" id="3.30.70.1320">
    <property type="entry name" value="Multidrug efflux transporter AcrB pore domain like"/>
    <property type="match status" value="1"/>
</dbReference>
<dbReference type="GO" id="GO:0005886">
    <property type="term" value="C:plasma membrane"/>
    <property type="evidence" value="ECO:0007669"/>
    <property type="project" value="TreeGrafter"/>
</dbReference>
<evidence type="ECO:0000256" key="1">
    <source>
        <dbReference type="SAM" id="Phobius"/>
    </source>
</evidence>
<dbReference type="Gene3D" id="1.20.1640.10">
    <property type="entry name" value="Multidrug efflux transporter AcrB transmembrane domain"/>
    <property type="match status" value="2"/>
</dbReference>
<feature type="transmembrane region" description="Helical" evidence="1">
    <location>
        <begin position="882"/>
        <end position="906"/>
    </location>
</feature>
<dbReference type="Gene3D" id="3.30.70.1440">
    <property type="entry name" value="Multidrug efflux transporter AcrB pore domain"/>
    <property type="match status" value="1"/>
</dbReference>
<protein>
    <submittedName>
        <fullName evidence="2">Acriflavin resistance protein family transporter</fullName>
    </submittedName>
</protein>
<feature type="transmembrane region" description="Helical" evidence="1">
    <location>
        <begin position="12"/>
        <end position="29"/>
    </location>
</feature>
<feature type="transmembrane region" description="Helical" evidence="1">
    <location>
        <begin position="957"/>
        <end position="977"/>
    </location>
</feature>
<feature type="transmembrane region" description="Helical" evidence="1">
    <location>
        <begin position="453"/>
        <end position="476"/>
    </location>
</feature>
<dbReference type="Pfam" id="PF00873">
    <property type="entry name" value="ACR_tran"/>
    <property type="match status" value="1"/>
</dbReference>
<evidence type="ECO:0000313" key="3">
    <source>
        <dbReference type="Proteomes" id="UP000030153"/>
    </source>
</evidence>
<proteinExistence type="predicted"/>
<dbReference type="Gene3D" id="3.30.2090.10">
    <property type="entry name" value="Multidrug efflux transporter AcrB TolC docking domain, DN and DC subdomains"/>
    <property type="match status" value="2"/>
</dbReference>
<feature type="transmembrane region" description="Helical" evidence="1">
    <location>
        <begin position="325"/>
        <end position="346"/>
    </location>
</feature>
<keyword evidence="1" id="KW-0812">Transmembrane</keyword>
<reference evidence="2 3" key="1">
    <citation type="submission" date="2013-08" db="EMBL/GenBank/DDBJ databases">
        <title>Genome of Pontibacillus chungwhensis.</title>
        <authorList>
            <person name="Wang Q."/>
            <person name="Wang G."/>
        </authorList>
    </citation>
    <scope>NUCLEOTIDE SEQUENCE [LARGE SCALE GENOMIC DNA]</scope>
    <source>
        <strain evidence="2 3">BH030062</strain>
    </source>
</reference>
<dbReference type="SUPFAM" id="SSF82866">
    <property type="entry name" value="Multidrug efflux transporter AcrB transmembrane domain"/>
    <property type="match status" value="2"/>
</dbReference>
<dbReference type="OrthoDB" id="9757876at2"/>
<dbReference type="InterPro" id="IPR001036">
    <property type="entry name" value="Acrflvin-R"/>
</dbReference>
<feature type="transmembrane region" description="Helical" evidence="1">
    <location>
        <begin position="912"/>
        <end position="936"/>
    </location>
</feature>
<dbReference type="SUPFAM" id="SSF82714">
    <property type="entry name" value="Multidrug efflux transporter AcrB TolC docking domain, DN and DC subdomains"/>
    <property type="match status" value="2"/>
</dbReference>
<dbReference type="AlphaFoldDB" id="A0A0A2UYS9"/>
<accession>A0A0A2UYS9</accession>
<dbReference type="PANTHER" id="PTHR32063">
    <property type="match status" value="1"/>
</dbReference>
<sequence length="1023" mass="112750">MNWVLKYRKIVWIFILLLIFTGIFTYAQLPKREIPEINVNVATISTVYPGATPKEVESTITNPFENDMEDIAGIDTVESVSSTGFSSVTLTLSGDADRQTVFSKVRQAVSDVSRSFPDNVQDPSVQTDFRMSAVASYHLTAEEFNDLYNIRDTVQKWKESLTDIGGIDQVQVKGLPEQQLLIELDSDSLNQQGVSPFQITQTLREELSPGAIGTTEEEGKQYQLLLQKTENWEQLKSLAIGKKQNGDPLFLNDVGSISLTLKETEDLITYKGKPSLSFTILANEGQNISALQDTITEEVNTLSKDLPSNIDVDRFYTQSTIIEEVFTSLITSFAISVVAVLIIMLFGLPISSAILVAIAIPISVIIGLIPLPYVGVDLNQISIIGIIIAIGILVDDAIVVNDNIQRRFQMGDSAWQGTIQGVKEVRVSIITSTLMIIFSFFPLTFISGSNGDFIRALPTTLITTIIASTIMALTLVPTVQYVRRKRKDQEEAPKKVGILGSFFNWIEDAYANRVLPRVTKRPFIFGFSGLLACVLLALLVTRIPFEFFPEADRQEVTISVSYPQETTLDNTQNQLNDMEQFLKENSNKIDETAVFAGSGMPNLFSSGLQQSGEYTGQVLVRVDKSETSASEFINEWEGPLREEYPEAEIFLETIVSGPPPSAPVEVKIQGSEIDELLSLSNDLKEKIKSLESTELVTLNMNNEQPYIEYNLDRERMADLNLSVDQVSSQIQSASAGIPLPAFDNGVENYSMKVLLDDGDDAGVNLSNLQIAAPSTGENGPPEIITLNEIITEEKTEKIGSIPHIDGERTITLKAYGEEGSNRFQDDANQIVSDFEETLPSGYSFTQSGQASAQQEFFIEVSKLFVIILFLIYLVIAIQFNSLLMPLLITSTVFLAVTGAIIGLFIFNQPLSFLAVLGIVSLSGIVVRNSVILVEFIEQNYRVSQSIIEAVIEAGRARIRPIILTTLTSIAALVPIIVSGDVLFRPLAVSIVAGLAFSTLLTLLLLPAFYLILYRIRNGKKSLS</sequence>
<dbReference type="SUPFAM" id="SSF82693">
    <property type="entry name" value="Multidrug efflux transporter AcrB pore domain, PN1, PN2, PC1 and PC2 subdomains"/>
    <property type="match status" value="2"/>
</dbReference>
<feature type="transmembrane region" description="Helical" evidence="1">
    <location>
        <begin position="381"/>
        <end position="404"/>
    </location>
</feature>
<evidence type="ECO:0000313" key="2">
    <source>
        <dbReference type="EMBL" id="KGP93094.1"/>
    </source>
</evidence>
<dbReference type="EMBL" id="AVBG01000001">
    <property type="protein sequence ID" value="KGP93094.1"/>
    <property type="molecule type" value="Genomic_DNA"/>
</dbReference>
<keyword evidence="3" id="KW-1185">Reference proteome</keyword>
<dbReference type="Proteomes" id="UP000030153">
    <property type="component" value="Unassembled WGS sequence"/>
</dbReference>
<organism evidence="2 3">
    <name type="scientific">Pontibacillus chungwhensis BH030062</name>
    <dbReference type="NCBI Taxonomy" id="1385513"/>
    <lineage>
        <taxon>Bacteria</taxon>
        <taxon>Bacillati</taxon>
        <taxon>Bacillota</taxon>
        <taxon>Bacilli</taxon>
        <taxon>Bacillales</taxon>
        <taxon>Bacillaceae</taxon>
        <taxon>Pontibacillus</taxon>
    </lineage>
</organism>
<dbReference type="STRING" id="1385513.N780_12290"/>
<dbReference type="RefSeq" id="WP_036779310.1">
    <property type="nucleotide sequence ID" value="NZ_AVBG01000001.1"/>
</dbReference>